<keyword evidence="2 11" id="KW-0489">Methyltransferase</keyword>
<accession>A0A5B8UJ42</accession>
<dbReference type="EC" id="2.1.1.72" evidence="1"/>
<keyword evidence="4" id="KW-0949">S-adenosyl-L-methionine</keyword>
<dbReference type="KEGG" id="fgg:FSB75_11105"/>
<dbReference type="AlphaFoldDB" id="A0A5B8UJ42"/>
<comment type="catalytic activity">
    <reaction evidence="7">
        <text>a 2'-deoxyadenosine in DNA + S-adenosyl-L-methionine = an N(6)-methyl-2'-deoxyadenosine in DNA + S-adenosyl-L-homocysteine + H(+)</text>
        <dbReference type="Rhea" id="RHEA:15197"/>
        <dbReference type="Rhea" id="RHEA-COMP:12418"/>
        <dbReference type="Rhea" id="RHEA-COMP:12419"/>
        <dbReference type="ChEBI" id="CHEBI:15378"/>
        <dbReference type="ChEBI" id="CHEBI:57856"/>
        <dbReference type="ChEBI" id="CHEBI:59789"/>
        <dbReference type="ChEBI" id="CHEBI:90615"/>
        <dbReference type="ChEBI" id="CHEBI:90616"/>
        <dbReference type="EC" id="2.1.1.72"/>
    </reaction>
</comment>
<feature type="region of interest" description="Disordered" evidence="8">
    <location>
        <begin position="387"/>
        <end position="407"/>
    </location>
</feature>
<evidence type="ECO:0000256" key="2">
    <source>
        <dbReference type="ARBA" id="ARBA00022603"/>
    </source>
</evidence>
<evidence type="ECO:0000256" key="4">
    <source>
        <dbReference type="ARBA" id="ARBA00022691"/>
    </source>
</evidence>
<dbReference type="REBASE" id="358289">
    <property type="entry name" value="Fgi636ORF11105P"/>
</dbReference>
<gene>
    <name evidence="11" type="ORF">FSB75_11105</name>
</gene>
<evidence type="ECO:0000259" key="10">
    <source>
        <dbReference type="Pfam" id="PF12950"/>
    </source>
</evidence>
<dbReference type="InterPro" id="IPR002052">
    <property type="entry name" value="DNA_methylase_N6_adenine_CS"/>
</dbReference>
<evidence type="ECO:0000259" key="9">
    <source>
        <dbReference type="Pfam" id="PF07669"/>
    </source>
</evidence>
<keyword evidence="12" id="KW-1185">Reference proteome</keyword>
<keyword evidence="6" id="KW-0238">DNA-binding</keyword>
<dbReference type="GO" id="GO:0003677">
    <property type="term" value="F:DNA binding"/>
    <property type="evidence" value="ECO:0007669"/>
    <property type="project" value="UniProtKB-KW"/>
</dbReference>
<evidence type="ECO:0000256" key="8">
    <source>
        <dbReference type="SAM" id="MobiDB-lite"/>
    </source>
</evidence>
<evidence type="ECO:0000313" key="12">
    <source>
        <dbReference type="Proteomes" id="UP000321204"/>
    </source>
</evidence>
<evidence type="ECO:0000256" key="1">
    <source>
        <dbReference type="ARBA" id="ARBA00011900"/>
    </source>
</evidence>
<proteinExistence type="predicted"/>
<evidence type="ECO:0000256" key="6">
    <source>
        <dbReference type="ARBA" id="ARBA00023125"/>
    </source>
</evidence>
<sequence length="1085" mass="124377">MPLFQQAVLRKYIADLDKEKLAASWKVFQAHFHNAQKQENIRAAKEEQYQEGFLRDLFVDILGYTLNPQPGYNLTTEYKNEKDGKKADGAILNNAAVRAVIELKGTDTTDLSKIESQAFGYLHNQKGCTYVVTSNFEKLRFYIQDATEHIEFNLFTLTKEGFDLLFLCLQKDSLLADLPLQVKQQSLTQEDAVTKKLYADYSRFKGAIYQNLVANNPQHDKLELFRKTQKLLDRFLFILFAEDRLLLPPNFILRIVDEYKQVQKLRMQQSLYERFKLYFADLLQGNKDQDIFAYNGGLFSPDELLDNLVIADDVLLDGVVRLSNYDYNSEVDVNILGHIFEHSLNEIEKIEQEVAPAHPDLPGGKATSAQGSLAGELIHEVASLQSKAGAAEHSPTGGAGGGRNSRRKKEGVFYTPRYITKYIVENTVGALCRKKKEAMAIVEEDYAPDKRKRDKKALLQKLDDYRDWLLQLTICDPACGSGAFLNAALEFLIAEHSYVDELTNKLTGASLEFRWTPNDILEHNLFGVDINEEAVEIARLSLWLRTAQKGRKLSNLSSNIKVGNSLIDDKTVAGDKAFNWKEEFKEVFDKGGFDVVIGNPPYVKVQNLKHEEIDWFKQNKKVAHKRIDISIMFFELSKMLLKENGLLSFITSNQFLVAEYGRRARQFILENFGIENVVDFGDLPVFEDALTYVSIFTFRNSKKSHFDYKRIESINEARQGFYKEFQIKEVTLLSDDNWVLTSNVAVDLLSKISVHQPLNSFGKCYYGIVSGNDDVFILNKGDIKKYNLEDGCLLPLIRAQNCYRYDFSDYDLYVVYPYKLNESKTQLMPESTLSTQYPNTYKYLLDRKVSLEKRKDSRETFENSSNWYSLTRFGQLEVFNSNEKIVFPGEQKTSKFGIDKNKAGYSGARVFSVVIEKEILNIRFLLSILNSKLINFYIKSTFPLKQGGYYSMSSTFIDKIPVAVTAGQQPFIAKADIMLSKNGELHKLKQSLLQFVQAKHEDITISKKLADWPQLSFKQFLGELEKQKVKLSLAEQAEWLPYFEEQKRKAANLQNIIHQTDKEIDAMVYALYGLTEEEIKIVEGN</sequence>
<feature type="domain" description="TaqI-like C-terminal specificity" evidence="10">
    <location>
        <begin position="865"/>
        <end position="962"/>
    </location>
</feature>
<organism evidence="11 12">
    <name type="scientific">Flavisolibacter ginsenosidimutans</name>
    <dbReference type="NCBI Taxonomy" id="661481"/>
    <lineage>
        <taxon>Bacteria</taxon>
        <taxon>Pseudomonadati</taxon>
        <taxon>Bacteroidota</taxon>
        <taxon>Chitinophagia</taxon>
        <taxon>Chitinophagales</taxon>
        <taxon>Chitinophagaceae</taxon>
        <taxon>Flavisolibacter</taxon>
    </lineage>
</organism>
<evidence type="ECO:0000256" key="7">
    <source>
        <dbReference type="ARBA" id="ARBA00047942"/>
    </source>
</evidence>
<dbReference type="GO" id="GO:0009007">
    <property type="term" value="F:site-specific DNA-methyltransferase (adenine-specific) activity"/>
    <property type="evidence" value="ECO:0007669"/>
    <property type="project" value="UniProtKB-EC"/>
</dbReference>
<protein>
    <recommendedName>
        <fullName evidence="1">site-specific DNA-methyltransferase (adenine-specific)</fullName>
        <ecNumber evidence="1">2.1.1.72</ecNumber>
    </recommendedName>
</protein>
<evidence type="ECO:0000313" key="11">
    <source>
        <dbReference type="EMBL" id="QEC56416.1"/>
    </source>
</evidence>
<dbReference type="SUPFAM" id="SSF53335">
    <property type="entry name" value="S-adenosyl-L-methionine-dependent methyltransferases"/>
    <property type="match status" value="1"/>
</dbReference>
<dbReference type="PROSITE" id="PS00092">
    <property type="entry name" value="N6_MTASE"/>
    <property type="match status" value="1"/>
</dbReference>
<dbReference type="InterPro" id="IPR025931">
    <property type="entry name" value="TaqI_C"/>
</dbReference>
<dbReference type="RefSeq" id="WP_146787081.1">
    <property type="nucleotide sequence ID" value="NZ_BAABIO010000001.1"/>
</dbReference>
<evidence type="ECO:0000256" key="5">
    <source>
        <dbReference type="ARBA" id="ARBA00022747"/>
    </source>
</evidence>
<name>A0A5B8UJ42_9BACT</name>
<dbReference type="OrthoDB" id="32195at2"/>
<dbReference type="PRINTS" id="PR00507">
    <property type="entry name" value="N12N6MTFRASE"/>
</dbReference>
<dbReference type="InterPro" id="IPR050953">
    <property type="entry name" value="N4_N6_ade-DNA_methylase"/>
</dbReference>
<dbReference type="Proteomes" id="UP000321204">
    <property type="component" value="Chromosome"/>
</dbReference>
<dbReference type="GO" id="GO:0009307">
    <property type="term" value="P:DNA restriction-modification system"/>
    <property type="evidence" value="ECO:0007669"/>
    <property type="project" value="UniProtKB-KW"/>
</dbReference>
<dbReference type="InterPro" id="IPR029063">
    <property type="entry name" value="SAM-dependent_MTases_sf"/>
</dbReference>
<feature type="domain" description="Type II methyltransferase M.TaqI-like" evidence="9">
    <location>
        <begin position="523"/>
        <end position="686"/>
    </location>
</feature>
<evidence type="ECO:0000256" key="3">
    <source>
        <dbReference type="ARBA" id="ARBA00022679"/>
    </source>
</evidence>
<dbReference type="EMBL" id="CP042433">
    <property type="protein sequence ID" value="QEC56416.1"/>
    <property type="molecule type" value="Genomic_DNA"/>
</dbReference>
<dbReference type="Gene3D" id="3.40.50.150">
    <property type="entry name" value="Vaccinia Virus protein VP39"/>
    <property type="match status" value="1"/>
</dbReference>
<dbReference type="Pfam" id="PF12950">
    <property type="entry name" value="TaqI_C"/>
    <property type="match status" value="1"/>
</dbReference>
<dbReference type="GO" id="GO:0032259">
    <property type="term" value="P:methylation"/>
    <property type="evidence" value="ECO:0007669"/>
    <property type="project" value="UniProtKB-KW"/>
</dbReference>
<dbReference type="Pfam" id="PF07669">
    <property type="entry name" value="Eco57I"/>
    <property type="match status" value="1"/>
</dbReference>
<keyword evidence="3" id="KW-0808">Transferase</keyword>
<keyword evidence="5" id="KW-0680">Restriction system</keyword>
<dbReference type="PANTHER" id="PTHR33841:SF1">
    <property type="entry name" value="DNA METHYLTRANSFERASE A"/>
    <property type="match status" value="1"/>
</dbReference>
<dbReference type="PANTHER" id="PTHR33841">
    <property type="entry name" value="DNA METHYLTRANSFERASE YEEA-RELATED"/>
    <property type="match status" value="1"/>
</dbReference>
<dbReference type="InterPro" id="IPR011639">
    <property type="entry name" value="MethylTrfase_TaqI-like_dom"/>
</dbReference>
<reference evidence="11 12" key="1">
    <citation type="journal article" date="2015" name="Int. J. Syst. Evol. Microbiol.">
        <title>Flavisolibacter ginsenosidimutans sp. nov., with ginsenoside-converting activity isolated from soil used for cultivating ginseng.</title>
        <authorList>
            <person name="Zhao Y."/>
            <person name="Liu Q."/>
            <person name="Kang M.S."/>
            <person name="Jin F."/>
            <person name="Yu H."/>
            <person name="Im W.T."/>
        </authorList>
    </citation>
    <scope>NUCLEOTIDE SEQUENCE [LARGE SCALE GENOMIC DNA]</scope>
    <source>
        <strain evidence="11 12">Gsoil 636</strain>
    </source>
</reference>